<dbReference type="SUPFAM" id="SSF50939">
    <property type="entry name" value="Sialidases"/>
    <property type="match status" value="1"/>
</dbReference>
<dbReference type="Proteomes" id="UP000460272">
    <property type="component" value="Unassembled WGS sequence"/>
</dbReference>
<feature type="signal peptide" evidence="1">
    <location>
        <begin position="1"/>
        <end position="22"/>
    </location>
</feature>
<proteinExistence type="predicted"/>
<evidence type="ECO:0000313" key="3">
    <source>
        <dbReference type="Proteomes" id="UP000460272"/>
    </source>
</evidence>
<feature type="chain" id="PRO_5038700017" evidence="1">
    <location>
        <begin position="23"/>
        <end position="469"/>
    </location>
</feature>
<dbReference type="Gene3D" id="2.120.10.10">
    <property type="match status" value="1"/>
</dbReference>
<dbReference type="AlphaFoldDB" id="A0A6P2BSE0"/>
<organism evidence="2 3">
    <name type="scientific">Trebonia kvetii</name>
    <dbReference type="NCBI Taxonomy" id="2480626"/>
    <lineage>
        <taxon>Bacteria</taxon>
        <taxon>Bacillati</taxon>
        <taxon>Actinomycetota</taxon>
        <taxon>Actinomycetes</taxon>
        <taxon>Streptosporangiales</taxon>
        <taxon>Treboniaceae</taxon>
        <taxon>Trebonia</taxon>
    </lineage>
</organism>
<evidence type="ECO:0000256" key="1">
    <source>
        <dbReference type="SAM" id="SignalP"/>
    </source>
</evidence>
<dbReference type="EMBL" id="RPFW01000006">
    <property type="protein sequence ID" value="TVZ02019.1"/>
    <property type="molecule type" value="Genomic_DNA"/>
</dbReference>
<gene>
    <name evidence="2" type="ORF">EAS64_31870</name>
</gene>
<dbReference type="Gene3D" id="2.130.10.10">
    <property type="entry name" value="YVTN repeat-like/Quinoprotein amine dehydrogenase"/>
    <property type="match status" value="1"/>
</dbReference>
<reference evidence="2 3" key="1">
    <citation type="submission" date="2018-11" db="EMBL/GenBank/DDBJ databases">
        <title>Trebonia kvetii gen.nov., sp.nov., a novel acidophilic actinobacterium, and proposal of the new actinobacterial family Treboniaceae fam. nov.</title>
        <authorList>
            <person name="Rapoport D."/>
            <person name="Sagova-Mareckova M."/>
            <person name="Sedlacek I."/>
            <person name="Provaznik J."/>
            <person name="Kralova S."/>
            <person name="Pavlinic D."/>
            <person name="Benes V."/>
            <person name="Kopecky J."/>
        </authorList>
    </citation>
    <scope>NUCLEOTIDE SEQUENCE [LARGE SCALE GENOMIC DNA]</scope>
    <source>
        <strain evidence="2 3">15Tr583</strain>
    </source>
</reference>
<dbReference type="RefSeq" id="WP_145859027.1">
    <property type="nucleotide sequence ID" value="NZ_RPFW01000006.1"/>
</dbReference>
<dbReference type="InterPro" id="IPR036278">
    <property type="entry name" value="Sialidase_sf"/>
</dbReference>
<keyword evidence="1" id="KW-0732">Signal</keyword>
<dbReference type="InterPro" id="IPR015943">
    <property type="entry name" value="WD40/YVTN_repeat-like_dom_sf"/>
</dbReference>
<name>A0A6P2BSE0_9ACTN</name>
<dbReference type="CDD" id="cd15482">
    <property type="entry name" value="Sialidase_non-viral"/>
    <property type="match status" value="1"/>
</dbReference>
<comment type="caution">
    <text evidence="2">The sequence shown here is derived from an EMBL/GenBank/DDBJ whole genome shotgun (WGS) entry which is preliminary data.</text>
</comment>
<evidence type="ECO:0000313" key="2">
    <source>
        <dbReference type="EMBL" id="TVZ02019.1"/>
    </source>
</evidence>
<keyword evidence="3" id="KW-1185">Reference proteome</keyword>
<accession>A0A6P2BSE0</accession>
<sequence length="469" mass="48930">MRPVGVALAVMALISGSLAAAAASASTGITISKVVDVSGDQTAQNETPIAVNPANPANMITGSNDWNYNDGCGVNTTVDGGAKWTPALPSGFLPGVTKFTNDPAVPGDGAYDAGGDPTIAFSPDGKVAYYACQAFNFTSPYQIALLLNRSYDGGLTWQHSGLTQISTFTGNGVSKGSNGQFPDHENIHVDPANGYIYVTWAQFNGNGTHSPVNVAVSRDGGNTFTVSQVTAANVRNNQDQRIVTDQSGNAYLTFDNGIQGGKGTALYASKSADGGRTWSAPVSFATLADPVCVFPPSCFNLSGGQFRAGGTYPAPAFDTVHDKLDVLVADIRGSYAGMYLYALDPATLAVAFTSSIPGGNGDRFEGELSAAPNGRLDASFYDRGYSANKLVDLTYATSSDGGRTWRQARVTPQGFDPSTWGVPDGSSFRPFIGDYNGIVSTADHAAMTWTGFAPPQPYNLEVDFATATP</sequence>
<dbReference type="OrthoDB" id="41724at2"/>
<protein>
    <submittedName>
        <fullName evidence="2">Exo-alpha-sialidase</fullName>
    </submittedName>
</protein>